<dbReference type="RefSeq" id="WP_213497067.1">
    <property type="nucleotide sequence ID" value="NZ_CP074694.1"/>
</dbReference>
<name>A0A8E6B6W9_9BACT</name>
<proteinExistence type="predicted"/>
<evidence type="ECO:0000259" key="1">
    <source>
        <dbReference type="Pfam" id="PF14300"/>
    </source>
</evidence>
<sequence>MPSSKMEEFLRNSSDFEISDSIFCWLCEKYGDSHSADWTNVSHRVVDQIWLASGDLDNGGFCYWLQRKQSPNNFDYKYTMEAFELIGLTEMAKAFKELLSYYPNGVVPEDHNLRLELYEKIPENIRENIDRIASKQNKKIEKPLADFIRVNASDFDSLLEK</sequence>
<gene>
    <name evidence="2" type="ORF">KIH39_26145</name>
</gene>
<reference evidence="2" key="1">
    <citation type="submission" date="2021-05" db="EMBL/GenBank/DDBJ databases">
        <title>Complete genome sequence of the cellulolytic planctomycete Telmatocola sphagniphila SP2T and characterization of the first cellulase from planctomycetes.</title>
        <authorList>
            <person name="Rakitin A.L."/>
            <person name="Beletsky A.V."/>
            <person name="Naumoff D.G."/>
            <person name="Kulichevskaya I.S."/>
            <person name="Mardanov A.V."/>
            <person name="Ravin N.V."/>
            <person name="Dedysh S.N."/>
        </authorList>
    </citation>
    <scope>NUCLEOTIDE SEQUENCE</scope>
    <source>
        <strain evidence="2">SP2T</strain>
    </source>
</reference>
<dbReference type="KEGG" id="tsph:KIH39_26145"/>
<dbReference type="Gene3D" id="1.20.1420.60">
    <property type="match status" value="1"/>
</dbReference>
<protein>
    <submittedName>
        <fullName evidence="2">DUF4375 domain-containing protein</fullName>
    </submittedName>
</protein>
<dbReference type="AlphaFoldDB" id="A0A8E6B6W9"/>
<organism evidence="2 3">
    <name type="scientific">Telmatocola sphagniphila</name>
    <dbReference type="NCBI Taxonomy" id="1123043"/>
    <lineage>
        <taxon>Bacteria</taxon>
        <taxon>Pseudomonadati</taxon>
        <taxon>Planctomycetota</taxon>
        <taxon>Planctomycetia</taxon>
        <taxon>Gemmatales</taxon>
        <taxon>Gemmataceae</taxon>
    </lineage>
</organism>
<evidence type="ECO:0000313" key="3">
    <source>
        <dbReference type="Proteomes" id="UP000676194"/>
    </source>
</evidence>
<dbReference type="EMBL" id="CP074694">
    <property type="protein sequence ID" value="QVL32271.1"/>
    <property type="molecule type" value="Genomic_DNA"/>
</dbReference>
<feature type="domain" description="DNA mimic protein DMP19 C-terminal" evidence="1">
    <location>
        <begin position="43"/>
        <end position="150"/>
    </location>
</feature>
<dbReference type="InterPro" id="IPR025402">
    <property type="entry name" value="DMP19_C"/>
</dbReference>
<evidence type="ECO:0000313" key="2">
    <source>
        <dbReference type="EMBL" id="QVL32271.1"/>
    </source>
</evidence>
<dbReference type="Proteomes" id="UP000676194">
    <property type="component" value="Chromosome"/>
</dbReference>
<keyword evidence="3" id="KW-1185">Reference proteome</keyword>
<dbReference type="Pfam" id="PF14300">
    <property type="entry name" value="DMP19"/>
    <property type="match status" value="1"/>
</dbReference>
<accession>A0A8E6B6W9</accession>